<organism evidence="10 11">
    <name type="scientific">Flavimaribacter sediminis</name>
    <dbReference type="NCBI Taxonomy" id="2865987"/>
    <lineage>
        <taxon>Bacteria</taxon>
        <taxon>Pseudomonadati</taxon>
        <taxon>Pseudomonadota</taxon>
        <taxon>Alphaproteobacteria</taxon>
        <taxon>Hyphomicrobiales</taxon>
        <taxon>Rhizobiaceae</taxon>
        <taxon>Flavimaribacter</taxon>
    </lineage>
</organism>
<dbReference type="AlphaFoldDB" id="A0AAE2ZRD2"/>
<accession>A0AAE2ZRD2</accession>
<evidence type="ECO:0000313" key="10">
    <source>
        <dbReference type="EMBL" id="MBW8638222.1"/>
    </source>
</evidence>
<keyword evidence="5 10" id="KW-0378">Hydrolase</keyword>
<evidence type="ECO:0000256" key="5">
    <source>
        <dbReference type="ARBA" id="ARBA00022801"/>
    </source>
</evidence>
<dbReference type="EMBL" id="JAICBX010000002">
    <property type="protein sequence ID" value="MBW8638222.1"/>
    <property type="molecule type" value="Genomic_DNA"/>
</dbReference>
<dbReference type="GO" id="GO:0046872">
    <property type="term" value="F:metal ion binding"/>
    <property type="evidence" value="ECO:0007669"/>
    <property type="project" value="UniProtKB-KW"/>
</dbReference>
<dbReference type="InterPro" id="IPR005073">
    <property type="entry name" value="Peptidase_M74"/>
</dbReference>
<comment type="caution">
    <text evidence="10">The sequence shown here is derived from an EMBL/GenBank/DDBJ whole genome shotgun (WGS) entry which is preliminary data.</text>
</comment>
<keyword evidence="6" id="KW-0862">Zinc</keyword>
<dbReference type="PIRSF" id="PIRSF018455">
    <property type="entry name" value="MepA"/>
    <property type="match status" value="1"/>
</dbReference>
<evidence type="ECO:0000256" key="9">
    <source>
        <dbReference type="SAM" id="SignalP"/>
    </source>
</evidence>
<dbReference type="RefSeq" id="WP_220229343.1">
    <property type="nucleotide sequence ID" value="NZ_JAICBX010000002.1"/>
</dbReference>
<keyword evidence="8" id="KW-1015">Disulfide bond</keyword>
<keyword evidence="4" id="KW-0574">Periplasm</keyword>
<dbReference type="EC" id="3.4.-.-" evidence="10"/>
<proteinExistence type="predicted"/>
<feature type="disulfide bond" evidence="8">
    <location>
        <begin position="55"/>
        <end position="287"/>
    </location>
</feature>
<dbReference type="Proteomes" id="UP001196509">
    <property type="component" value="Unassembled WGS sequence"/>
</dbReference>
<name>A0AAE2ZRD2_9HYPH</name>
<keyword evidence="2" id="KW-0479">Metal-binding</keyword>
<feature type="signal peptide" evidence="9">
    <location>
        <begin position="1"/>
        <end position="24"/>
    </location>
</feature>
<evidence type="ECO:0000256" key="6">
    <source>
        <dbReference type="ARBA" id="ARBA00022833"/>
    </source>
</evidence>
<sequence>MRRVARWVAMVSIGVIAAGAPSLAADQTPAKQLFGAADLPSSLDAQAYGFYSKGCLAGGVALPVDGPRWQAMRLSRNRRWGHPQLIDTIRQLSEDAARHDGWPGLLVGDMSQPRGGPMLTGHASHQVGLDADIWLTPMPDRRLTGQDRETISAISVLKPGSVDIDPKVWTYAHAGLIMRAASYPQVQRVLVHPAIKKQLCETWRGDRKNLNKVRPYYGHYYHMHVRIRCPDNSKACRAQNAVPADDGCGEPLDWWFNVALKPKKPAKPSTKPAKPRHIMMSDLPSVCRAVLAAAAPASASAATRDSGADASAFAPVETVTTPYSMPALIPLPKPRPAVQ</sequence>
<dbReference type="GO" id="GO:0004252">
    <property type="term" value="F:serine-type endopeptidase activity"/>
    <property type="evidence" value="ECO:0007669"/>
    <property type="project" value="InterPro"/>
</dbReference>
<evidence type="ECO:0000256" key="7">
    <source>
        <dbReference type="ARBA" id="ARBA00023049"/>
    </source>
</evidence>
<evidence type="ECO:0000256" key="1">
    <source>
        <dbReference type="ARBA" id="ARBA00022670"/>
    </source>
</evidence>
<dbReference type="GO" id="GO:0006508">
    <property type="term" value="P:proteolysis"/>
    <property type="evidence" value="ECO:0007669"/>
    <property type="project" value="UniProtKB-KW"/>
</dbReference>
<feature type="disulfide bond" evidence="8">
    <location>
        <begin position="200"/>
        <end position="248"/>
    </location>
</feature>
<keyword evidence="11" id="KW-1185">Reference proteome</keyword>
<dbReference type="SUPFAM" id="SSF55166">
    <property type="entry name" value="Hedgehog/DD-peptidase"/>
    <property type="match status" value="1"/>
</dbReference>
<keyword evidence="1" id="KW-0645">Protease</keyword>
<evidence type="ECO:0000256" key="2">
    <source>
        <dbReference type="ARBA" id="ARBA00022723"/>
    </source>
</evidence>
<dbReference type="Pfam" id="PF03411">
    <property type="entry name" value="Peptidase_M74"/>
    <property type="match status" value="1"/>
</dbReference>
<evidence type="ECO:0000313" key="11">
    <source>
        <dbReference type="Proteomes" id="UP001196509"/>
    </source>
</evidence>
<evidence type="ECO:0000256" key="4">
    <source>
        <dbReference type="ARBA" id="ARBA00022764"/>
    </source>
</evidence>
<gene>
    <name evidence="10" type="primary">mepA</name>
    <name evidence="10" type="ORF">K1W69_13585</name>
</gene>
<keyword evidence="7" id="KW-0482">Metalloprotease</keyword>
<evidence type="ECO:0000256" key="3">
    <source>
        <dbReference type="ARBA" id="ARBA00022729"/>
    </source>
</evidence>
<dbReference type="NCBIfam" id="NF006947">
    <property type="entry name" value="PRK09429.1"/>
    <property type="match status" value="1"/>
</dbReference>
<dbReference type="GO" id="GO:0030288">
    <property type="term" value="C:outer membrane-bounded periplasmic space"/>
    <property type="evidence" value="ECO:0007669"/>
    <property type="project" value="InterPro"/>
</dbReference>
<feature type="chain" id="PRO_5042279272" evidence="9">
    <location>
        <begin position="25"/>
        <end position="339"/>
    </location>
</feature>
<dbReference type="Gene3D" id="3.30.1380.10">
    <property type="match status" value="1"/>
</dbReference>
<keyword evidence="3 9" id="KW-0732">Signal</keyword>
<dbReference type="InterPro" id="IPR009045">
    <property type="entry name" value="Zn_M74/Hedgehog-like"/>
</dbReference>
<feature type="disulfide bond" evidence="8">
    <location>
        <begin position="229"/>
        <end position="236"/>
    </location>
</feature>
<reference evidence="10" key="1">
    <citation type="submission" date="2021-08" db="EMBL/GenBank/DDBJ databases">
        <title>Hoeflea bacterium WL0058 sp. nov., isolated from the sediment.</title>
        <authorList>
            <person name="Wang L."/>
            <person name="Zhang D."/>
        </authorList>
    </citation>
    <scope>NUCLEOTIDE SEQUENCE</scope>
    <source>
        <strain evidence="10">WL0058</strain>
    </source>
</reference>
<evidence type="ECO:0000256" key="8">
    <source>
        <dbReference type="PIRSR" id="PIRSR018455-2"/>
    </source>
</evidence>
<dbReference type="GO" id="GO:0008237">
    <property type="term" value="F:metallopeptidase activity"/>
    <property type="evidence" value="ECO:0007669"/>
    <property type="project" value="UniProtKB-KW"/>
</dbReference>
<protein>
    <submittedName>
        <fullName evidence="10">Penicillin-insensitive murein endopeptidase</fullName>
        <ecNumber evidence="10">3.4.-.-</ecNumber>
    </submittedName>
</protein>